<evidence type="ECO:0000259" key="14">
    <source>
        <dbReference type="Pfam" id="PF13439"/>
    </source>
</evidence>
<gene>
    <name evidence="15" type="ORF">Zmor_007341</name>
</gene>
<accession>A0AA38ITR7</accession>
<comment type="pathway">
    <text evidence="2">Protein modification; protein glycosylation.</text>
</comment>
<evidence type="ECO:0000256" key="2">
    <source>
        <dbReference type="ARBA" id="ARBA00004922"/>
    </source>
</evidence>
<reference evidence="15" key="1">
    <citation type="journal article" date="2023" name="G3 (Bethesda)">
        <title>Whole genome assemblies of Zophobas morio and Tenebrio molitor.</title>
        <authorList>
            <person name="Kaur S."/>
            <person name="Stinson S.A."/>
            <person name="diCenzo G.C."/>
        </authorList>
    </citation>
    <scope>NUCLEOTIDE SEQUENCE</scope>
    <source>
        <strain evidence="15">QUZm001</strain>
    </source>
</reference>
<name>A0AA38ITR7_9CUCU</name>
<evidence type="ECO:0000256" key="1">
    <source>
        <dbReference type="ARBA" id="ARBA00004389"/>
    </source>
</evidence>
<evidence type="ECO:0000256" key="10">
    <source>
        <dbReference type="ARBA" id="ARBA00031566"/>
    </source>
</evidence>
<dbReference type="EMBL" id="JALNTZ010000002">
    <property type="protein sequence ID" value="KAJ3663030.1"/>
    <property type="molecule type" value="Genomic_DNA"/>
</dbReference>
<dbReference type="GO" id="GO:0005789">
    <property type="term" value="C:endoplasmic reticulum membrane"/>
    <property type="evidence" value="ECO:0007669"/>
    <property type="project" value="UniProtKB-SubCell"/>
</dbReference>
<evidence type="ECO:0000256" key="8">
    <source>
        <dbReference type="ARBA" id="ARBA00023136"/>
    </source>
</evidence>
<evidence type="ECO:0000256" key="7">
    <source>
        <dbReference type="ARBA" id="ARBA00022989"/>
    </source>
</evidence>
<evidence type="ECO:0000313" key="16">
    <source>
        <dbReference type="Proteomes" id="UP001168821"/>
    </source>
</evidence>
<protein>
    <recommendedName>
        <fullName evidence="10">Beta-1,4-mannosyltransferase</fullName>
    </recommendedName>
    <alternativeName>
        <fullName evidence="11">GDP-Man:GlcNAc2-PP-dolichol mannosyltransferase</fullName>
    </alternativeName>
    <alternativeName>
        <fullName evidence="9">GDP-mannose-dolichol diphosphochitobiose mannosyltransferase</fullName>
    </alternativeName>
</protein>
<dbReference type="PANTHER" id="PTHR13036">
    <property type="entry name" value="BETA1,4 MANNOSYLTRANSFERASE"/>
    <property type="match status" value="1"/>
</dbReference>
<comment type="subcellular location">
    <subcellularLocation>
        <location evidence="1">Endoplasmic reticulum membrane</location>
        <topology evidence="1">Single-pass membrane protein</topology>
    </subcellularLocation>
</comment>
<keyword evidence="8" id="KW-0472">Membrane</keyword>
<proteinExistence type="predicted"/>
<organism evidence="15 16">
    <name type="scientific">Zophobas morio</name>
    <dbReference type="NCBI Taxonomy" id="2755281"/>
    <lineage>
        <taxon>Eukaryota</taxon>
        <taxon>Metazoa</taxon>
        <taxon>Ecdysozoa</taxon>
        <taxon>Arthropoda</taxon>
        <taxon>Hexapoda</taxon>
        <taxon>Insecta</taxon>
        <taxon>Pterygota</taxon>
        <taxon>Neoptera</taxon>
        <taxon>Endopterygota</taxon>
        <taxon>Coleoptera</taxon>
        <taxon>Polyphaga</taxon>
        <taxon>Cucujiformia</taxon>
        <taxon>Tenebrionidae</taxon>
        <taxon>Zophobas</taxon>
    </lineage>
</organism>
<evidence type="ECO:0000259" key="13">
    <source>
        <dbReference type="Pfam" id="PF00534"/>
    </source>
</evidence>
<evidence type="ECO:0000256" key="4">
    <source>
        <dbReference type="ARBA" id="ARBA00022679"/>
    </source>
</evidence>
<evidence type="ECO:0000256" key="11">
    <source>
        <dbReference type="ARBA" id="ARBA00033088"/>
    </source>
</evidence>
<feature type="domain" description="Glycosyltransferase subfamily 4-like N-terminal" evidence="14">
    <location>
        <begin position="25"/>
        <end position="182"/>
    </location>
</feature>
<evidence type="ECO:0000256" key="5">
    <source>
        <dbReference type="ARBA" id="ARBA00022692"/>
    </source>
</evidence>
<sequence length="431" mass="49234">MSGRKKYVKVVVLGDIGRSPRMQYHCKSLTEMGHQVDIIGYGDTEPMESVKTDPLILYHYMCPVPQFPMRLLNYAFKTIFQSLNLLFLLSITSKSDILVMQNPPAIPAVIICWFYTRLVGAKFIIDWHNYAHTIMALNVGTSHPLVKVTKKVEAIFGKKADHNFCVTKAMKDDLCKQYGIEATTLYDRPPLMFKSITLEDKHKFLLHCGQTYHKVFLGENDETTAFTEVADGVVSLKPKRPGLLVSSTSWTEDEDFSVLLTVLQDYERQCQNGNPRQLPELICAITGKGPLKEYYLHKLSKLSWNFVTIITPWLEPEDYPLLLASADLGVSLHTSSSGLDLPMKVVDMFGCGLPVCAFNFKCLDELVKHGENSFVFSTPQELSKLLLDWFENYPNNDKQQHIESKFKTELKTFQNLRWQENWRLVAGPIFE</sequence>
<dbReference type="Proteomes" id="UP001168821">
    <property type="component" value="Unassembled WGS sequence"/>
</dbReference>
<dbReference type="InterPro" id="IPR001296">
    <property type="entry name" value="Glyco_trans_1"/>
</dbReference>
<evidence type="ECO:0000256" key="3">
    <source>
        <dbReference type="ARBA" id="ARBA00022676"/>
    </source>
</evidence>
<dbReference type="SUPFAM" id="SSF53756">
    <property type="entry name" value="UDP-Glycosyltransferase/glycogen phosphorylase"/>
    <property type="match status" value="2"/>
</dbReference>
<evidence type="ECO:0000256" key="6">
    <source>
        <dbReference type="ARBA" id="ARBA00022824"/>
    </source>
</evidence>
<dbReference type="Pfam" id="PF13439">
    <property type="entry name" value="Glyco_transf_4"/>
    <property type="match status" value="1"/>
</dbReference>
<keyword evidence="5" id="KW-0812">Transmembrane</keyword>
<keyword evidence="7" id="KW-1133">Transmembrane helix</keyword>
<dbReference type="GO" id="GO:0004578">
    <property type="term" value="F:chitobiosyldiphosphodolichol beta-mannosyltransferase activity"/>
    <property type="evidence" value="ECO:0007669"/>
    <property type="project" value="UniProtKB-EC"/>
</dbReference>
<dbReference type="Pfam" id="PF00534">
    <property type="entry name" value="Glycos_transf_1"/>
    <property type="match status" value="1"/>
</dbReference>
<keyword evidence="6" id="KW-0256">Endoplasmic reticulum</keyword>
<feature type="domain" description="Glycosyl transferase family 1" evidence="13">
    <location>
        <begin position="236"/>
        <end position="397"/>
    </location>
</feature>
<dbReference type="FunFam" id="3.40.50.2000:FF:000109">
    <property type="entry name" value="Chitobiosyldiphosphodolichol beta-mannosyltransferase"/>
    <property type="match status" value="1"/>
</dbReference>
<evidence type="ECO:0000256" key="9">
    <source>
        <dbReference type="ARBA" id="ARBA00031434"/>
    </source>
</evidence>
<dbReference type="AlphaFoldDB" id="A0AA38ITR7"/>
<comment type="caution">
    <text evidence="15">The sequence shown here is derived from an EMBL/GenBank/DDBJ whole genome shotgun (WGS) entry which is preliminary data.</text>
</comment>
<evidence type="ECO:0000313" key="15">
    <source>
        <dbReference type="EMBL" id="KAJ3663030.1"/>
    </source>
</evidence>
<keyword evidence="4" id="KW-0808">Transferase</keyword>
<evidence type="ECO:0000256" key="12">
    <source>
        <dbReference type="ARBA" id="ARBA00045071"/>
    </source>
</evidence>
<comment type="catalytic activity">
    <reaction evidence="12">
        <text>an N,N'-diacetylchitobiosyl-diphospho-di-trans,poly-cis-dolichol + GDP-alpha-D-mannose = a beta-D-Man-(1-&gt;4)-beta-D-GlcNAc-(1-&gt;4)-alpha-D-GlcNAc-diphospho-di-trans,poly-cis-dolichol + GDP + H(+)</text>
        <dbReference type="Rhea" id="RHEA:13865"/>
        <dbReference type="Rhea" id="RHEA-COMP:19510"/>
        <dbReference type="Rhea" id="RHEA-COMP:19511"/>
        <dbReference type="ChEBI" id="CHEBI:15378"/>
        <dbReference type="ChEBI" id="CHEBI:57269"/>
        <dbReference type="ChEBI" id="CHEBI:57527"/>
        <dbReference type="ChEBI" id="CHEBI:58189"/>
        <dbReference type="ChEBI" id="CHEBI:58472"/>
        <dbReference type="EC" id="2.4.1.142"/>
    </reaction>
    <physiologicalReaction direction="left-to-right" evidence="12">
        <dbReference type="Rhea" id="RHEA:13866"/>
    </physiologicalReaction>
</comment>
<keyword evidence="3" id="KW-0328">Glycosyltransferase</keyword>
<dbReference type="Gene3D" id="3.40.50.2000">
    <property type="entry name" value="Glycogen Phosphorylase B"/>
    <property type="match status" value="2"/>
</dbReference>
<dbReference type="PANTHER" id="PTHR13036:SF0">
    <property type="entry name" value="CHITOBIOSYLDIPHOSPHODOLICHOL BETA-MANNOSYLTRANSFERASE"/>
    <property type="match status" value="1"/>
</dbReference>
<dbReference type="InterPro" id="IPR028098">
    <property type="entry name" value="Glyco_trans_4-like_N"/>
</dbReference>
<keyword evidence="16" id="KW-1185">Reference proteome</keyword>
<dbReference type="CDD" id="cd03816">
    <property type="entry name" value="GT33_ALG1-like"/>
    <property type="match status" value="1"/>
</dbReference>
<dbReference type="InterPro" id="IPR026051">
    <property type="entry name" value="ALG1-like"/>
</dbReference>